<dbReference type="GO" id="GO:0008168">
    <property type="term" value="F:methyltransferase activity"/>
    <property type="evidence" value="ECO:0007669"/>
    <property type="project" value="UniProtKB-KW"/>
</dbReference>
<dbReference type="InterPro" id="IPR029063">
    <property type="entry name" value="SAM-dependent_MTases_sf"/>
</dbReference>
<evidence type="ECO:0000259" key="1">
    <source>
        <dbReference type="Pfam" id="PF13649"/>
    </source>
</evidence>
<proteinExistence type="predicted"/>
<protein>
    <submittedName>
        <fullName evidence="2">Class I SAM-dependent methyltransferase</fullName>
    </submittedName>
</protein>
<evidence type="ECO:0000313" key="3">
    <source>
        <dbReference type="Proteomes" id="UP000824107"/>
    </source>
</evidence>
<feature type="domain" description="Methyltransferase" evidence="1">
    <location>
        <begin position="83"/>
        <end position="178"/>
    </location>
</feature>
<reference evidence="2" key="2">
    <citation type="journal article" date="2021" name="PeerJ">
        <title>Extensive microbial diversity within the chicken gut microbiome revealed by metagenomics and culture.</title>
        <authorList>
            <person name="Gilroy R."/>
            <person name="Ravi A."/>
            <person name="Getino M."/>
            <person name="Pursley I."/>
            <person name="Horton D.L."/>
            <person name="Alikhan N.F."/>
            <person name="Baker D."/>
            <person name="Gharbi K."/>
            <person name="Hall N."/>
            <person name="Watson M."/>
            <person name="Adriaenssens E.M."/>
            <person name="Foster-Nyarko E."/>
            <person name="Jarju S."/>
            <person name="Secka A."/>
            <person name="Antonio M."/>
            <person name="Oren A."/>
            <person name="Chaudhuri R.R."/>
            <person name="La Ragione R."/>
            <person name="Hildebrand F."/>
            <person name="Pallen M.J."/>
        </authorList>
    </citation>
    <scope>NUCLEOTIDE SEQUENCE</scope>
    <source>
        <strain evidence="2">ChiW3-316</strain>
    </source>
</reference>
<dbReference type="Gene3D" id="3.40.50.150">
    <property type="entry name" value="Vaccinia Virus protein VP39"/>
    <property type="match status" value="1"/>
</dbReference>
<dbReference type="SUPFAM" id="SSF53335">
    <property type="entry name" value="S-adenosyl-L-methionine-dependent methyltransferases"/>
    <property type="match status" value="1"/>
</dbReference>
<dbReference type="GO" id="GO:0032259">
    <property type="term" value="P:methylation"/>
    <property type="evidence" value="ECO:0007669"/>
    <property type="project" value="UniProtKB-KW"/>
</dbReference>
<dbReference type="InterPro" id="IPR041698">
    <property type="entry name" value="Methyltransf_25"/>
</dbReference>
<dbReference type="AlphaFoldDB" id="A0A9D1SAL6"/>
<gene>
    <name evidence="2" type="ORF">IAD20_04775</name>
</gene>
<keyword evidence="2" id="KW-0489">Methyltransferase</keyword>
<dbReference type="Pfam" id="PF13649">
    <property type="entry name" value="Methyltransf_25"/>
    <property type="match status" value="1"/>
</dbReference>
<comment type="caution">
    <text evidence="2">The sequence shown here is derived from an EMBL/GenBank/DDBJ whole genome shotgun (WGS) entry which is preliminary data.</text>
</comment>
<dbReference type="Proteomes" id="UP000824107">
    <property type="component" value="Unassembled WGS sequence"/>
</dbReference>
<accession>A0A9D1SAL6</accession>
<dbReference type="EMBL" id="DVNC01000029">
    <property type="protein sequence ID" value="HIU53374.1"/>
    <property type="molecule type" value="Genomic_DNA"/>
</dbReference>
<dbReference type="NCBIfam" id="NF038261">
    <property type="entry name" value="rhodoquin_RquA"/>
    <property type="match status" value="1"/>
</dbReference>
<keyword evidence="2" id="KW-0808">Transferase</keyword>
<reference evidence="2" key="1">
    <citation type="submission" date="2020-10" db="EMBL/GenBank/DDBJ databases">
        <authorList>
            <person name="Gilroy R."/>
        </authorList>
    </citation>
    <scope>NUCLEOTIDE SEQUENCE</scope>
    <source>
        <strain evidence="2">ChiW3-316</strain>
    </source>
</reference>
<evidence type="ECO:0000313" key="2">
    <source>
        <dbReference type="EMBL" id="HIU53374.1"/>
    </source>
</evidence>
<name>A0A9D1SAL6_9PROT</name>
<sequence>MIKLISDIDEVGEEDVIAQEPAFQPPREVLTPLYQRLFYGKLYNSLKWSALLDRNWLLNLLTFGTHNRLIEACVNEVDTHSKVLQLGGTFGNQLPELADKVGFYGRLDVIDINRTQISRLEGKYETLYPQMHFIQQNAENPIGAEYDTVVCYMLLHELPIASKIKVVENALHSINENGKVIFIDYSQPDYWHPLRWFVKLFNRLYQPFAEKLWDRTIDTFARDNIDYIWHRTRYFGGMYQKVVAVKRPKMYEEEEPAGYTGF</sequence>
<organism evidence="2 3">
    <name type="scientific">Candidatus Scatocola faecipullorum</name>
    <dbReference type="NCBI Taxonomy" id="2840917"/>
    <lineage>
        <taxon>Bacteria</taxon>
        <taxon>Pseudomonadati</taxon>
        <taxon>Pseudomonadota</taxon>
        <taxon>Alphaproteobacteria</taxon>
        <taxon>Rhodospirillales</taxon>
        <taxon>Rhodospirillaceae</taxon>
        <taxon>Rhodospirillaceae incertae sedis</taxon>
        <taxon>Candidatus Scatocola</taxon>
    </lineage>
</organism>